<name>M5GCR5_DACPD</name>
<keyword evidence="3" id="KW-1185">Reference proteome</keyword>
<dbReference type="InterPro" id="IPR002213">
    <property type="entry name" value="UDP_glucos_trans"/>
</dbReference>
<dbReference type="Pfam" id="PF00201">
    <property type="entry name" value="UDPGT"/>
    <property type="match status" value="1"/>
</dbReference>
<dbReference type="OrthoDB" id="5835829at2759"/>
<dbReference type="SUPFAM" id="SSF53756">
    <property type="entry name" value="UDP-Glycosyltransferase/glycogen phosphorylase"/>
    <property type="match status" value="1"/>
</dbReference>
<dbReference type="OMA" id="CKSEEGH"/>
<dbReference type="HOGENOM" id="CLU_001724_12_0_1"/>
<dbReference type="STRING" id="1858805.M5GCR5"/>
<dbReference type="PANTHER" id="PTHR48045">
    <property type="entry name" value="UDP-GLYCOSYLTRANSFERASE 72B1"/>
    <property type="match status" value="1"/>
</dbReference>
<dbReference type="GeneID" id="63689923"/>
<dbReference type="EMBL" id="JH795858">
    <property type="protein sequence ID" value="EJU04017.1"/>
    <property type="molecule type" value="Genomic_DNA"/>
</dbReference>
<gene>
    <name evidence="2" type="ORF">DACRYDRAFT_48680</name>
</gene>
<dbReference type="AlphaFoldDB" id="M5GCR5"/>
<reference evidence="2 3" key="1">
    <citation type="journal article" date="2012" name="Science">
        <title>The Paleozoic origin of enzymatic lignin decomposition reconstructed from 31 fungal genomes.</title>
        <authorList>
            <person name="Floudas D."/>
            <person name="Binder M."/>
            <person name="Riley R."/>
            <person name="Barry K."/>
            <person name="Blanchette R.A."/>
            <person name="Henrissat B."/>
            <person name="Martinez A.T."/>
            <person name="Otillar R."/>
            <person name="Spatafora J.W."/>
            <person name="Yadav J.S."/>
            <person name="Aerts A."/>
            <person name="Benoit I."/>
            <person name="Boyd A."/>
            <person name="Carlson A."/>
            <person name="Copeland A."/>
            <person name="Coutinho P.M."/>
            <person name="de Vries R.P."/>
            <person name="Ferreira P."/>
            <person name="Findley K."/>
            <person name="Foster B."/>
            <person name="Gaskell J."/>
            <person name="Glotzer D."/>
            <person name="Gorecki P."/>
            <person name="Heitman J."/>
            <person name="Hesse C."/>
            <person name="Hori C."/>
            <person name="Igarashi K."/>
            <person name="Jurgens J.A."/>
            <person name="Kallen N."/>
            <person name="Kersten P."/>
            <person name="Kohler A."/>
            <person name="Kuees U."/>
            <person name="Kumar T.K.A."/>
            <person name="Kuo A."/>
            <person name="LaButti K."/>
            <person name="Larrondo L.F."/>
            <person name="Lindquist E."/>
            <person name="Ling A."/>
            <person name="Lombard V."/>
            <person name="Lucas S."/>
            <person name="Lundell T."/>
            <person name="Martin R."/>
            <person name="McLaughlin D.J."/>
            <person name="Morgenstern I."/>
            <person name="Morin E."/>
            <person name="Murat C."/>
            <person name="Nagy L.G."/>
            <person name="Nolan M."/>
            <person name="Ohm R.A."/>
            <person name="Patyshakuliyeva A."/>
            <person name="Rokas A."/>
            <person name="Ruiz-Duenas F.J."/>
            <person name="Sabat G."/>
            <person name="Salamov A."/>
            <person name="Samejima M."/>
            <person name="Schmutz J."/>
            <person name="Slot J.C."/>
            <person name="St John F."/>
            <person name="Stenlid J."/>
            <person name="Sun H."/>
            <person name="Sun S."/>
            <person name="Syed K."/>
            <person name="Tsang A."/>
            <person name="Wiebenga A."/>
            <person name="Young D."/>
            <person name="Pisabarro A."/>
            <person name="Eastwood D.C."/>
            <person name="Martin F."/>
            <person name="Cullen D."/>
            <person name="Grigoriev I.V."/>
            <person name="Hibbett D.S."/>
        </authorList>
    </citation>
    <scope>NUCLEOTIDE SEQUENCE [LARGE SCALE GENOMIC DNA]</scope>
    <source>
        <strain evidence="2 3">DJM-731 SS1</strain>
    </source>
</reference>
<organism evidence="2 3">
    <name type="scientific">Dacryopinax primogenitus (strain DJM 731)</name>
    <name type="common">Brown rot fungus</name>
    <dbReference type="NCBI Taxonomy" id="1858805"/>
    <lineage>
        <taxon>Eukaryota</taxon>
        <taxon>Fungi</taxon>
        <taxon>Dikarya</taxon>
        <taxon>Basidiomycota</taxon>
        <taxon>Agaricomycotina</taxon>
        <taxon>Dacrymycetes</taxon>
        <taxon>Dacrymycetales</taxon>
        <taxon>Dacrymycetaceae</taxon>
        <taxon>Dacryopinax</taxon>
    </lineage>
</organism>
<keyword evidence="1 2" id="KW-0808">Transferase</keyword>
<dbReference type="Proteomes" id="UP000030653">
    <property type="component" value="Unassembled WGS sequence"/>
</dbReference>
<evidence type="ECO:0000313" key="3">
    <source>
        <dbReference type="Proteomes" id="UP000030653"/>
    </source>
</evidence>
<dbReference type="RefSeq" id="XP_040630911.1">
    <property type="nucleotide sequence ID" value="XM_040774861.1"/>
</dbReference>
<accession>M5GCR5</accession>
<protein>
    <submittedName>
        <fullName evidence="2">UDP-Glycosyltransferase/glycogen phosphorylase</fullName>
    </submittedName>
</protein>
<proteinExistence type="predicted"/>
<sequence length="257" mass="28331">MDYERTGFPNTASVVGTEVGASFKGLGDNTSEGDKTCLAFLDKALTQRGPDSALYMSFGTLMYPDLEHIRYLLEVLMSLEEPIPFIFATAGMRPIVSDEMAKKVNESGRGLIVPWAPQQAIFLHPATGWALSHCGAGAMYESLCQSVPLIAWPIAVDQPQHARWMSETLDTAFELLQVRVGLGQKKAFRGGPEGTEIVGTEEAIKAEIRDVLKRCKSEEGHRKRANAKRVKQQIKEARTAGGQIDQHYELLRQAIVV</sequence>
<dbReference type="GO" id="GO:0008194">
    <property type="term" value="F:UDP-glycosyltransferase activity"/>
    <property type="evidence" value="ECO:0007669"/>
    <property type="project" value="InterPro"/>
</dbReference>
<dbReference type="PANTHER" id="PTHR48045:SF31">
    <property type="entry name" value="UDP-GLYCOSYLTRANSFERASE 76B1-LIKE"/>
    <property type="match status" value="1"/>
</dbReference>
<evidence type="ECO:0000313" key="2">
    <source>
        <dbReference type="EMBL" id="EJU04017.1"/>
    </source>
</evidence>
<dbReference type="Gene3D" id="3.40.50.2000">
    <property type="entry name" value="Glycogen Phosphorylase B"/>
    <property type="match status" value="1"/>
</dbReference>
<evidence type="ECO:0000256" key="1">
    <source>
        <dbReference type="ARBA" id="ARBA00022679"/>
    </source>
</evidence>